<gene>
    <name evidence="2" type="ORF">EV679_0343</name>
</gene>
<evidence type="ECO:0000313" key="3">
    <source>
        <dbReference type="Proteomes" id="UP000292039"/>
    </source>
</evidence>
<feature type="region of interest" description="Disordered" evidence="1">
    <location>
        <begin position="1"/>
        <end position="20"/>
    </location>
</feature>
<protein>
    <submittedName>
        <fullName evidence="2">Uncharacterized protein</fullName>
    </submittedName>
</protein>
<dbReference type="Proteomes" id="UP000292039">
    <property type="component" value="Unassembled WGS sequence"/>
</dbReference>
<organism evidence="2 3">
    <name type="scientific">Kerstersia gyiorum</name>
    <dbReference type="NCBI Taxonomy" id="206506"/>
    <lineage>
        <taxon>Bacteria</taxon>
        <taxon>Pseudomonadati</taxon>
        <taxon>Pseudomonadota</taxon>
        <taxon>Betaproteobacteria</taxon>
        <taxon>Burkholderiales</taxon>
        <taxon>Alcaligenaceae</taxon>
        <taxon>Kerstersia</taxon>
    </lineage>
</organism>
<evidence type="ECO:0000313" key="2">
    <source>
        <dbReference type="EMBL" id="RZS73155.1"/>
    </source>
</evidence>
<comment type="caution">
    <text evidence="2">The sequence shown here is derived from an EMBL/GenBank/DDBJ whole genome shotgun (WGS) entry which is preliminary data.</text>
</comment>
<evidence type="ECO:0000256" key="1">
    <source>
        <dbReference type="SAM" id="MobiDB-lite"/>
    </source>
</evidence>
<accession>A0A4Q7MY85</accession>
<proteinExistence type="predicted"/>
<dbReference type="AlphaFoldDB" id="A0A4Q7MY85"/>
<name>A0A4Q7MY85_9BURK</name>
<sequence length="217" mass="24386">MQIDSSKLEASLRPPRGKRTPITEAEDALMIALEGFIDQLGPRLKEMEIDPYDYFMESFFLPRFDDDDLDGDKDVDEFTALVQAKDEKTINNSMIFVLSFICTFVMQAIKAQRVEKGSALAWSYAASAQHWAGIFISSPKGEGANTDAASRMAHKRHEENYGMRADIEQYWRKNIDPALSAQKAADQIIKDNVAPLSHKKIAEIVSALRKAEALRKA</sequence>
<dbReference type="EMBL" id="SGWZ01000001">
    <property type="protein sequence ID" value="RZS73155.1"/>
    <property type="molecule type" value="Genomic_DNA"/>
</dbReference>
<reference evidence="2 3" key="1">
    <citation type="submission" date="2019-02" db="EMBL/GenBank/DDBJ databases">
        <title>Genomic Encyclopedia of Type Strains, Phase IV (KMG-IV): sequencing the most valuable type-strain genomes for metagenomic binning, comparative biology and taxonomic classification.</title>
        <authorList>
            <person name="Goeker M."/>
        </authorList>
    </citation>
    <scope>NUCLEOTIDE SEQUENCE [LARGE SCALE GENOMIC DNA]</scope>
    <source>
        <strain evidence="2 3">DSM 16618</strain>
    </source>
</reference>